<dbReference type="SUPFAM" id="SSF53756">
    <property type="entry name" value="UDP-Glycosyltransferase/glycogen phosphorylase"/>
    <property type="match status" value="1"/>
</dbReference>
<dbReference type="GO" id="GO:0008360">
    <property type="term" value="P:regulation of cell shape"/>
    <property type="evidence" value="ECO:0007669"/>
    <property type="project" value="UniProtKB-KW"/>
</dbReference>
<evidence type="ECO:0000259" key="11">
    <source>
        <dbReference type="Pfam" id="PF03033"/>
    </source>
</evidence>
<dbReference type="PANTHER" id="PTHR21015">
    <property type="entry name" value="UDP-N-ACETYLGLUCOSAMINE--N-ACETYLMURAMYL-(PENTAPEPTIDE) PYROPHOSPHORYL-UNDECAPRENOL N-ACETYLGLUCOSAMINE TRANSFERASE 1"/>
    <property type="match status" value="1"/>
</dbReference>
<dbReference type="Pfam" id="PF03033">
    <property type="entry name" value="Glyco_transf_28"/>
    <property type="match status" value="1"/>
</dbReference>
<dbReference type="GO" id="GO:0051991">
    <property type="term" value="F:UDP-N-acetyl-D-glucosamine:N-acetylmuramoyl-L-alanyl-D-glutamyl-meso-2,6-diaminopimelyl-D-alanyl-D-alanine-diphosphoundecaprenol 4-beta-N-acetylglucosaminlytransferase activity"/>
    <property type="evidence" value="ECO:0007669"/>
    <property type="project" value="RHEA"/>
</dbReference>
<comment type="function">
    <text evidence="10">Cell wall formation. Catalyzes the transfer of a GlcNAc subunit on undecaprenyl-pyrophosphoryl-MurNAc-pentapeptide (lipid intermediate I) to form undecaprenyl-pyrophosphoryl-MurNAc-(pentapeptide)GlcNAc (lipid intermediate II).</text>
</comment>
<keyword evidence="6 10" id="KW-0573">Peptidoglycan synthesis</keyword>
<dbReference type="NCBIfam" id="TIGR01133">
    <property type="entry name" value="murG"/>
    <property type="match status" value="1"/>
</dbReference>
<dbReference type="AlphaFoldDB" id="A0A420FJD6"/>
<evidence type="ECO:0000256" key="6">
    <source>
        <dbReference type="ARBA" id="ARBA00022984"/>
    </source>
</evidence>
<feature type="binding site" evidence="10">
    <location>
        <position position="126"/>
    </location>
    <ligand>
        <name>UDP-N-acetyl-alpha-D-glucosamine</name>
        <dbReference type="ChEBI" id="CHEBI:57705"/>
    </ligand>
</feature>
<keyword evidence="14" id="KW-1185">Reference proteome</keyword>
<dbReference type="InterPro" id="IPR004276">
    <property type="entry name" value="GlycoTrans_28_N"/>
</dbReference>
<feature type="binding site" evidence="10">
    <location>
        <begin position="12"/>
        <end position="14"/>
    </location>
    <ligand>
        <name>UDP-N-acetyl-alpha-D-glucosamine</name>
        <dbReference type="ChEBI" id="CHEBI:57705"/>
    </ligand>
</feature>
<dbReference type="CDD" id="cd03785">
    <property type="entry name" value="GT28_MurG"/>
    <property type="match status" value="1"/>
</dbReference>
<reference evidence="13 14" key="1">
    <citation type="submission" date="2016-07" db="EMBL/GenBank/DDBJ databases">
        <title>Genome analysis of Sphingobacterium siyangense T12B17.</title>
        <authorList>
            <person name="Xu D."/>
            <person name="Su Y."/>
            <person name="Zheng S."/>
        </authorList>
    </citation>
    <scope>NUCLEOTIDE SEQUENCE [LARGE SCALE GENOMIC DNA]</scope>
    <source>
        <strain evidence="13 14">T12B17</strain>
    </source>
</reference>
<protein>
    <recommendedName>
        <fullName evidence="10">UDP-N-acetylglucosamine--N-acetylmuramyl-(pentapeptide) pyrophosphoryl-undecaprenol N-acetylglucosamine transferase</fullName>
        <ecNumber evidence="10">2.4.1.227</ecNumber>
    </recommendedName>
    <alternativeName>
        <fullName evidence="10">Undecaprenyl-PP-MurNAc-pentapeptide-UDPGlcNAc GlcNAc transferase</fullName>
    </alternativeName>
</protein>
<dbReference type="EMBL" id="MCAQ01000026">
    <property type="protein sequence ID" value="RKF33059.1"/>
    <property type="molecule type" value="Genomic_DNA"/>
</dbReference>
<dbReference type="Proteomes" id="UP000286402">
    <property type="component" value="Unassembled WGS sequence"/>
</dbReference>
<keyword evidence="8 10" id="KW-0131">Cell cycle</keyword>
<dbReference type="UniPathway" id="UPA00219"/>
<evidence type="ECO:0000256" key="1">
    <source>
        <dbReference type="ARBA" id="ARBA00022475"/>
    </source>
</evidence>
<evidence type="ECO:0000256" key="7">
    <source>
        <dbReference type="ARBA" id="ARBA00023136"/>
    </source>
</evidence>
<organism evidence="13 14">
    <name type="scientific">Sphingobacterium siyangense</name>
    <dbReference type="NCBI Taxonomy" id="459529"/>
    <lineage>
        <taxon>Bacteria</taxon>
        <taxon>Pseudomonadati</taxon>
        <taxon>Bacteroidota</taxon>
        <taxon>Sphingobacteriia</taxon>
        <taxon>Sphingobacteriales</taxon>
        <taxon>Sphingobacteriaceae</taxon>
        <taxon>Sphingobacterium</taxon>
    </lineage>
</organism>
<keyword evidence="7 10" id="KW-0472">Membrane</keyword>
<dbReference type="RefSeq" id="WP_120335349.1">
    <property type="nucleotide sequence ID" value="NZ_MCAQ01000026.1"/>
</dbReference>
<evidence type="ECO:0000256" key="3">
    <source>
        <dbReference type="ARBA" id="ARBA00022676"/>
    </source>
</evidence>
<evidence type="ECO:0000256" key="2">
    <source>
        <dbReference type="ARBA" id="ARBA00022618"/>
    </source>
</evidence>
<evidence type="ECO:0000256" key="8">
    <source>
        <dbReference type="ARBA" id="ARBA00023306"/>
    </source>
</evidence>
<evidence type="ECO:0000256" key="9">
    <source>
        <dbReference type="ARBA" id="ARBA00023316"/>
    </source>
</evidence>
<keyword evidence="2 10" id="KW-0132">Cell division</keyword>
<accession>A0A420FJD6</accession>
<evidence type="ECO:0000259" key="12">
    <source>
        <dbReference type="Pfam" id="PF04101"/>
    </source>
</evidence>
<comment type="catalytic activity">
    <reaction evidence="10">
        <text>di-trans,octa-cis-undecaprenyl diphospho-N-acetyl-alpha-D-muramoyl-L-alanyl-D-glutamyl-meso-2,6-diaminopimeloyl-D-alanyl-D-alanine + UDP-N-acetyl-alpha-D-glucosamine = di-trans,octa-cis-undecaprenyl diphospho-[N-acetyl-alpha-D-glucosaminyl-(1-&gt;4)]-N-acetyl-alpha-D-muramoyl-L-alanyl-D-glutamyl-meso-2,6-diaminopimeloyl-D-alanyl-D-alanine + UDP + H(+)</text>
        <dbReference type="Rhea" id="RHEA:31227"/>
        <dbReference type="ChEBI" id="CHEBI:15378"/>
        <dbReference type="ChEBI" id="CHEBI:57705"/>
        <dbReference type="ChEBI" id="CHEBI:58223"/>
        <dbReference type="ChEBI" id="CHEBI:61387"/>
        <dbReference type="ChEBI" id="CHEBI:61388"/>
        <dbReference type="EC" id="2.4.1.227"/>
    </reaction>
</comment>
<feature type="domain" description="Glycosyltransferase family 28 N-terminal" evidence="11">
    <location>
        <begin position="5"/>
        <end position="143"/>
    </location>
</feature>
<dbReference type="Gene3D" id="3.40.50.2000">
    <property type="entry name" value="Glycogen Phosphorylase B"/>
    <property type="match status" value="2"/>
</dbReference>
<dbReference type="HAMAP" id="MF_00033">
    <property type="entry name" value="MurG"/>
    <property type="match status" value="1"/>
</dbReference>
<dbReference type="GO" id="GO:0071555">
    <property type="term" value="P:cell wall organization"/>
    <property type="evidence" value="ECO:0007669"/>
    <property type="project" value="UniProtKB-KW"/>
</dbReference>
<name>A0A420FJD6_9SPHI</name>
<proteinExistence type="inferred from homology"/>
<feature type="binding site" evidence="10">
    <location>
        <position position="199"/>
    </location>
    <ligand>
        <name>UDP-N-acetyl-alpha-D-glucosamine</name>
        <dbReference type="ChEBI" id="CHEBI:57705"/>
    </ligand>
</feature>
<dbReference type="GO" id="GO:0009252">
    <property type="term" value="P:peptidoglycan biosynthetic process"/>
    <property type="evidence" value="ECO:0007669"/>
    <property type="project" value="UniProtKB-UniRule"/>
</dbReference>
<feature type="domain" description="Glycosyl transferase family 28 C-terminal" evidence="12">
    <location>
        <begin position="192"/>
        <end position="343"/>
    </location>
</feature>
<evidence type="ECO:0000256" key="4">
    <source>
        <dbReference type="ARBA" id="ARBA00022679"/>
    </source>
</evidence>
<dbReference type="GO" id="GO:0005886">
    <property type="term" value="C:plasma membrane"/>
    <property type="evidence" value="ECO:0007669"/>
    <property type="project" value="UniProtKB-SubCell"/>
</dbReference>
<keyword evidence="3 10" id="KW-0328">Glycosyltransferase</keyword>
<keyword evidence="4 10" id="KW-0808">Transferase</keyword>
<comment type="pathway">
    <text evidence="10">Cell wall biogenesis; peptidoglycan biosynthesis.</text>
</comment>
<comment type="subcellular location">
    <subcellularLocation>
        <location evidence="10">Cell membrane</location>
        <topology evidence="10">Peripheral membrane protein</topology>
        <orientation evidence="10">Cytoplasmic side</orientation>
    </subcellularLocation>
</comment>
<keyword evidence="1 10" id="KW-1003">Cell membrane</keyword>
<comment type="caution">
    <text evidence="10">Lacks conserved residue(s) required for the propagation of feature annotation.</text>
</comment>
<gene>
    <name evidence="10" type="primary">murG</name>
    <name evidence="13" type="ORF">BCY89_12535</name>
</gene>
<evidence type="ECO:0000313" key="14">
    <source>
        <dbReference type="Proteomes" id="UP000286402"/>
    </source>
</evidence>
<dbReference type="GO" id="GO:0050511">
    <property type="term" value="F:undecaprenyldiphospho-muramoylpentapeptide beta-N-acetylglucosaminyltransferase activity"/>
    <property type="evidence" value="ECO:0007669"/>
    <property type="project" value="UniProtKB-UniRule"/>
</dbReference>
<dbReference type="InterPro" id="IPR006009">
    <property type="entry name" value="GlcNAc_MurG"/>
</dbReference>
<evidence type="ECO:0000256" key="10">
    <source>
        <dbReference type="HAMAP-Rule" id="MF_00033"/>
    </source>
</evidence>
<dbReference type="GO" id="GO:0051301">
    <property type="term" value="P:cell division"/>
    <property type="evidence" value="ECO:0007669"/>
    <property type="project" value="UniProtKB-KW"/>
</dbReference>
<evidence type="ECO:0000256" key="5">
    <source>
        <dbReference type="ARBA" id="ARBA00022960"/>
    </source>
</evidence>
<dbReference type="PANTHER" id="PTHR21015:SF22">
    <property type="entry name" value="GLYCOSYLTRANSFERASE"/>
    <property type="match status" value="1"/>
</dbReference>
<feature type="binding site" evidence="10">
    <location>
        <position position="297"/>
    </location>
    <ligand>
        <name>UDP-N-acetyl-alpha-D-glucosamine</name>
        <dbReference type="ChEBI" id="CHEBI:57705"/>
    </ligand>
</feature>
<keyword evidence="5 10" id="KW-0133">Cell shape</keyword>
<keyword evidence="9 10" id="KW-0961">Cell wall biogenesis/degradation</keyword>
<dbReference type="InterPro" id="IPR007235">
    <property type="entry name" value="Glyco_trans_28_C"/>
</dbReference>
<sequence length="366" mass="39370">MAIRVIISGGGTGGHIFPAISIANALKAMDPANEILFVGANGRMEMDKVPAAGYQIIGLDIQGINRKQLWKNIFLPFKLMKSLNMAKSVIKDFRPDVAVGVGGFASGPLLMMANKLGVPTVVQEQNSYAGVTNKKVGAKAAKICVAYEGMEQFFPAEKVLLTGNPIRRESIAIAGKREEALTFFGLDPHKKTILVLGGSLGAKTLNESVVAYLNELNEEVQVIWQCGSFYVEKLREELTGQLPDNIKMLAFLQRMDYAYAAADLIISRAGAGTISELCVVGKPVILVPSPNVAEDHQTKNAMALVNKGAALLVKDSDAKKDLVPAALTLLKDAAHVAQLSENIKKLGKLNADVQIAEEVYKLVNKK</sequence>
<evidence type="ECO:0000313" key="13">
    <source>
        <dbReference type="EMBL" id="RKF33059.1"/>
    </source>
</evidence>
<comment type="caution">
    <text evidence="13">The sequence shown here is derived from an EMBL/GenBank/DDBJ whole genome shotgun (WGS) entry which is preliminary data.</text>
</comment>
<dbReference type="GO" id="GO:0005975">
    <property type="term" value="P:carbohydrate metabolic process"/>
    <property type="evidence" value="ECO:0007669"/>
    <property type="project" value="InterPro"/>
</dbReference>
<dbReference type="EC" id="2.4.1.227" evidence="10"/>
<dbReference type="Pfam" id="PF04101">
    <property type="entry name" value="Glyco_tran_28_C"/>
    <property type="match status" value="1"/>
</dbReference>
<comment type="similarity">
    <text evidence="10">Belongs to the glycosyltransferase 28 family. MurG subfamily.</text>
</comment>
<feature type="binding site" evidence="10">
    <location>
        <position position="167"/>
    </location>
    <ligand>
        <name>UDP-N-acetyl-alpha-D-glucosamine</name>
        <dbReference type="ChEBI" id="CHEBI:57705"/>
    </ligand>
</feature>